<feature type="signal peptide" evidence="8">
    <location>
        <begin position="1"/>
        <end position="27"/>
    </location>
</feature>
<keyword evidence="3" id="KW-0964">Secreted</keyword>
<dbReference type="Proteomes" id="UP001056730">
    <property type="component" value="Chromosome"/>
</dbReference>
<feature type="region of interest" description="Disordered" evidence="6">
    <location>
        <begin position="424"/>
        <end position="462"/>
    </location>
</feature>
<accession>A0A9Q9D6K2</accession>
<dbReference type="Gene3D" id="2.60.40.1280">
    <property type="match status" value="1"/>
</dbReference>
<comment type="subcellular location">
    <subcellularLocation>
        <location evidence="1">Secreted</location>
        <location evidence="1">Cell wall</location>
        <topology evidence="1">Peptidoglycan-anchor</topology>
    </subcellularLocation>
</comment>
<dbReference type="Pfam" id="PF18874">
    <property type="entry name" value="QPE"/>
    <property type="match status" value="6"/>
</dbReference>
<proteinExistence type="predicted"/>
<feature type="chain" id="PRO_5040328447" evidence="8">
    <location>
        <begin position="28"/>
        <end position="699"/>
    </location>
</feature>
<dbReference type="GO" id="GO:0007155">
    <property type="term" value="P:cell adhesion"/>
    <property type="evidence" value="ECO:0007669"/>
    <property type="project" value="InterPro"/>
</dbReference>
<keyword evidence="5" id="KW-0572">Peptidoglycan-anchor</keyword>
<feature type="compositionally biased region" description="Polar residues" evidence="6">
    <location>
        <begin position="446"/>
        <end position="457"/>
    </location>
</feature>
<dbReference type="AlphaFoldDB" id="A0A9Q9D6K2"/>
<evidence type="ECO:0000313" key="11">
    <source>
        <dbReference type="EMBL" id="USJ19991.1"/>
    </source>
</evidence>
<dbReference type="InterPro" id="IPR043631">
    <property type="entry name" value="QPE_rpt"/>
</dbReference>
<organism evidence="11 12">
    <name type="scientific">Lactococcus formosensis</name>
    <dbReference type="NCBI Taxonomy" id="1281486"/>
    <lineage>
        <taxon>Bacteria</taxon>
        <taxon>Bacillati</taxon>
        <taxon>Bacillota</taxon>
        <taxon>Bacilli</taxon>
        <taxon>Lactobacillales</taxon>
        <taxon>Streptococcaceae</taxon>
        <taxon>Lactococcus</taxon>
    </lineage>
</organism>
<evidence type="ECO:0000313" key="12">
    <source>
        <dbReference type="Proteomes" id="UP001056730"/>
    </source>
</evidence>
<protein>
    <submittedName>
        <fullName evidence="11">Ig-like domain-containing protein</fullName>
    </submittedName>
</protein>
<feature type="compositionally biased region" description="Acidic residues" evidence="6">
    <location>
        <begin position="424"/>
        <end position="434"/>
    </location>
</feature>
<evidence type="ECO:0000259" key="10">
    <source>
        <dbReference type="Pfam" id="PF17961"/>
    </source>
</evidence>
<gene>
    <name evidence="11" type="ORF">LMK00_09165</name>
</gene>
<keyword evidence="7" id="KW-0472">Membrane</keyword>
<feature type="compositionally biased region" description="Polar residues" evidence="6">
    <location>
        <begin position="493"/>
        <end position="504"/>
    </location>
</feature>
<dbReference type="Gene3D" id="2.60.40.740">
    <property type="match status" value="1"/>
</dbReference>
<feature type="compositionally biased region" description="Polar residues" evidence="6">
    <location>
        <begin position="540"/>
        <end position="551"/>
    </location>
</feature>
<dbReference type="RefSeq" id="WP_252175346.1">
    <property type="nucleotide sequence ID" value="NZ_CP086395.1"/>
</dbReference>
<keyword evidence="7" id="KW-1133">Transmembrane helix</keyword>
<dbReference type="NCBIfam" id="TIGR01167">
    <property type="entry name" value="LPXTG_anchor"/>
    <property type="match status" value="1"/>
</dbReference>
<reference evidence="11" key="1">
    <citation type="journal article" date="2022" name="Front. Microbiol.">
        <title>Feed Insects as a Reservoir of Granadaene-Producing Lactococci.</title>
        <authorList>
            <person name="Neuzil-Bunesova V."/>
            <person name="Ramirez Garcia A."/>
            <person name="Modrackova N."/>
            <person name="Makovska M."/>
            <person name="Sabolova M."/>
            <person name="Sproer C."/>
            <person name="Bunk B."/>
            <person name="Blom J."/>
            <person name="Schwab C."/>
        </authorList>
    </citation>
    <scope>NUCLEOTIDE SEQUENCE</scope>
    <source>
        <strain evidence="11">I4/6O</strain>
    </source>
</reference>
<dbReference type="SUPFAM" id="SSF49401">
    <property type="entry name" value="Bacterial adhesins"/>
    <property type="match status" value="2"/>
</dbReference>
<feature type="compositionally biased region" description="Polar residues" evidence="6">
    <location>
        <begin position="587"/>
        <end position="598"/>
    </location>
</feature>
<feature type="domain" description="SDR-like Ig" evidence="10">
    <location>
        <begin position="46"/>
        <end position="138"/>
    </location>
</feature>
<dbReference type="Pfam" id="PF17961">
    <property type="entry name" value="Big_8"/>
    <property type="match status" value="1"/>
</dbReference>
<dbReference type="InterPro" id="IPR041171">
    <property type="entry name" value="SDR_Ig"/>
</dbReference>
<keyword evidence="2" id="KW-0134">Cell wall</keyword>
<feature type="compositionally biased region" description="Acidic residues" evidence="6">
    <location>
        <begin position="517"/>
        <end position="528"/>
    </location>
</feature>
<evidence type="ECO:0000256" key="5">
    <source>
        <dbReference type="ARBA" id="ARBA00023088"/>
    </source>
</evidence>
<dbReference type="InterPro" id="IPR011252">
    <property type="entry name" value="Fibrogen-bd_dom1"/>
</dbReference>
<dbReference type="EMBL" id="CP086395">
    <property type="protein sequence ID" value="USJ19991.1"/>
    <property type="molecule type" value="Genomic_DNA"/>
</dbReference>
<evidence type="ECO:0000256" key="3">
    <source>
        <dbReference type="ARBA" id="ARBA00022525"/>
    </source>
</evidence>
<evidence type="ECO:0000256" key="2">
    <source>
        <dbReference type="ARBA" id="ARBA00022512"/>
    </source>
</evidence>
<evidence type="ECO:0000256" key="1">
    <source>
        <dbReference type="ARBA" id="ARBA00004168"/>
    </source>
</evidence>
<evidence type="ECO:0000256" key="8">
    <source>
        <dbReference type="SAM" id="SignalP"/>
    </source>
</evidence>
<evidence type="ECO:0000256" key="6">
    <source>
        <dbReference type="SAM" id="MobiDB-lite"/>
    </source>
</evidence>
<feature type="region of interest" description="Disordered" evidence="6">
    <location>
        <begin position="517"/>
        <end position="555"/>
    </location>
</feature>
<dbReference type="InterPro" id="IPR008456">
    <property type="entry name" value="Collagen-bd_dom"/>
</dbReference>
<feature type="transmembrane region" description="Helical" evidence="7">
    <location>
        <begin position="674"/>
        <end position="693"/>
    </location>
</feature>
<evidence type="ECO:0000256" key="4">
    <source>
        <dbReference type="ARBA" id="ARBA00022729"/>
    </source>
</evidence>
<keyword evidence="7" id="KW-0812">Transmembrane</keyword>
<keyword evidence="4 8" id="KW-0732">Signal</keyword>
<dbReference type="KEGG" id="lfo:LMK00_09165"/>
<dbReference type="Pfam" id="PF05737">
    <property type="entry name" value="Collagen_bind"/>
    <property type="match status" value="1"/>
</dbReference>
<dbReference type="GO" id="GO:0005518">
    <property type="term" value="F:collagen binding"/>
    <property type="evidence" value="ECO:0007669"/>
    <property type="project" value="InterPro"/>
</dbReference>
<evidence type="ECO:0000259" key="9">
    <source>
        <dbReference type="Pfam" id="PF05737"/>
    </source>
</evidence>
<dbReference type="InterPro" id="IPR008966">
    <property type="entry name" value="Adhesion_dom_sf"/>
</dbReference>
<feature type="domain" description="Collagen binding" evidence="9">
    <location>
        <begin position="173"/>
        <end position="292"/>
    </location>
</feature>
<evidence type="ECO:0000256" key="7">
    <source>
        <dbReference type="SAM" id="Phobius"/>
    </source>
</evidence>
<feature type="region of interest" description="Disordered" evidence="6">
    <location>
        <begin position="483"/>
        <end position="505"/>
    </location>
</feature>
<feature type="region of interest" description="Disordered" evidence="6">
    <location>
        <begin position="626"/>
        <end position="653"/>
    </location>
</feature>
<feature type="compositionally biased region" description="Polar residues" evidence="6">
    <location>
        <begin position="641"/>
        <end position="652"/>
    </location>
</feature>
<name>A0A9Q9D6K2_9LACT</name>
<sequence>MKRTIQILLIFFTAFLGLMLHSEHTSAAELSNTNFVDSLKFSNTKLTQGQTTSVRVEFSSKDNLKVKAGDTITFTLPPELQGMTESDGSPRKISLGELGEALIYKDRVVATFNEKVNHLEHVKGYFNFGLQATRTKNPHDTSIKTNLSTTAIAQEITIHGDAGNTGQIGTLPFFWKSGDMLGEKGKVRWFVNANMTKEELSSDIVLTDKHGLGQKLDAQSFRVSIENYLGSFQISGDEFIAKGYGSIQVLPDDSFIITIKREHARLASFSFMYNTIITDNTLKSFTNTCNVNYHPYGQGTVQDQGTSDVVNLFADGDANGEQGIKEATEETIENNFEELEEIPDIKMENVGSSVTENHANQTAEKNHVEVNIDPVQEEITDESELLEDIPSIEAEKPTVSVTEDSANQTAEKNHVEVNVDPVQEEVTDESELLEDIPSIEAEKPTVSVTEDSANQTAEKNHVEVNVDPVQEEIIDESELLEDIPSIGAEKPTVSVTEDSANQTAEKNHVEVNIDPVQEEVTDESELLEDIPSIEAEKPTVSVTEDSTNQTAEKNHVEVNVDPVQEEIIDESELLEDIPSIEAEKPTVSVTEDSANQTAEKNHVEINVNPLQEDLENKSKNVEKITSVEEEKKSSNKAKAQVTETNATISSTNHAEDTQNMKVNALPKTGDSNDLISVISGFFLLIVSLIVFSLRQNRQV</sequence>
<feature type="region of interest" description="Disordered" evidence="6">
    <location>
        <begin position="571"/>
        <end position="601"/>
    </location>
</feature>